<reference evidence="2" key="1">
    <citation type="submission" date="2015-12" db="EMBL/GenBank/DDBJ databases">
        <title>Gene expression during late stages of embryo sac development: a critical building block for successful pollen-pistil interactions.</title>
        <authorList>
            <person name="Liu Y."/>
            <person name="Joly V."/>
            <person name="Sabar M."/>
            <person name="Matton D.P."/>
        </authorList>
    </citation>
    <scope>NUCLEOTIDE SEQUENCE</scope>
</reference>
<name>A0A0V0GWD5_SOLCH</name>
<evidence type="ECO:0000313" key="2">
    <source>
        <dbReference type="EMBL" id="JAP11744.1"/>
    </source>
</evidence>
<protein>
    <submittedName>
        <fullName evidence="2">Putative ovule protein</fullName>
    </submittedName>
</protein>
<dbReference type="EMBL" id="GEDG01030774">
    <property type="protein sequence ID" value="JAP11744.1"/>
    <property type="molecule type" value="Transcribed_RNA"/>
</dbReference>
<feature type="chain" id="PRO_5006865545" evidence="1">
    <location>
        <begin position="32"/>
        <end position="64"/>
    </location>
</feature>
<evidence type="ECO:0000256" key="1">
    <source>
        <dbReference type="SAM" id="SignalP"/>
    </source>
</evidence>
<organism evidence="2">
    <name type="scientific">Solanum chacoense</name>
    <name type="common">Chaco potato</name>
    <dbReference type="NCBI Taxonomy" id="4108"/>
    <lineage>
        <taxon>Eukaryota</taxon>
        <taxon>Viridiplantae</taxon>
        <taxon>Streptophyta</taxon>
        <taxon>Embryophyta</taxon>
        <taxon>Tracheophyta</taxon>
        <taxon>Spermatophyta</taxon>
        <taxon>Magnoliopsida</taxon>
        <taxon>eudicotyledons</taxon>
        <taxon>Gunneridae</taxon>
        <taxon>Pentapetalae</taxon>
        <taxon>asterids</taxon>
        <taxon>lamiids</taxon>
        <taxon>Solanales</taxon>
        <taxon>Solanaceae</taxon>
        <taxon>Solanoideae</taxon>
        <taxon>Solaneae</taxon>
        <taxon>Solanum</taxon>
    </lineage>
</organism>
<dbReference type="AlphaFoldDB" id="A0A0V0GWD5"/>
<keyword evidence="1" id="KW-0732">Signal</keyword>
<accession>A0A0V0GWD5</accession>
<sequence>MRCQRLAWCGIQQHFFRTLLVLPSLSGLLSSIRTDVGGAGGVHVSFCCHSLSIEPCSDTTLSRT</sequence>
<feature type="signal peptide" evidence="1">
    <location>
        <begin position="1"/>
        <end position="31"/>
    </location>
</feature>
<proteinExistence type="predicted"/>